<keyword evidence="4" id="KW-1185">Reference proteome</keyword>
<feature type="compositionally biased region" description="Basic and acidic residues" evidence="1">
    <location>
        <begin position="244"/>
        <end position="254"/>
    </location>
</feature>
<evidence type="ECO:0000256" key="1">
    <source>
        <dbReference type="SAM" id="MobiDB-lite"/>
    </source>
</evidence>
<feature type="region of interest" description="Disordered" evidence="1">
    <location>
        <begin position="161"/>
        <end position="419"/>
    </location>
</feature>
<evidence type="ECO:0000313" key="4">
    <source>
        <dbReference type="Proteomes" id="UP001432322"/>
    </source>
</evidence>
<dbReference type="EMBL" id="BTSY01000005">
    <property type="protein sequence ID" value="GMT26329.1"/>
    <property type="molecule type" value="Genomic_DNA"/>
</dbReference>
<evidence type="ECO:0000259" key="2">
    <source>
        <dbReference type="Pfam" id="PF00567"/>
    </source>
</evidence>
<feature type="compositionally biased region" description="Basic and acidic residues" evidence="1">
    <location>
        <begin position="295"/>
        <end position="352"/>
    </location>
</feature>
<organism evidence="3 4">
    <name type="scientific">Pristionchus fissidentatus</name>
    <dbReference type="NCBI Taxonomy" id="1538716"/>
    <lineage>
        <taxon>Eukaryota</taxon>
        <taxon>Metazoa</taxon>
        <taxon>Ecdysozoa</taxon>
        <taxon>Nematoda</taxon>
        <taxon>Chromadorea</taxon>
        <taxon>Rhabditida</taxon>
        <taxon>Rhabditina</taxon>
        <taxon>Diplogasteromorpha</taxon>
        <taxon>Diplogasteroidea</taxon>
        <taxon>Neodiplogasteridae</taxon>
        <taxon>Pristionchus</taxon>
    </lineage>
</organism>
<name>A0AAV5W316_9BILA</name>
<feature type="compositionally biased region" description="Gly residues" evidence="1">
    <location>
        <begin position="161"/>
        <end position="179"/>
    </location>
</feature>
<feature type="compositionally biased region" description="Polar residues" evidence="1">
    <location>
        <begin position="632"/>
        <end position="645"/>
    </location>
</feature>
<feature type="compositionally biased region" description="Gly residues" evidence="1">
    <location>
        <begin position="233"/>
        <end position="243"/>
    </location>
</feature>
<evidence type="ECO:0000313" key="3">
    <source>
        <dbReference type="EMBL" id="GMT26329.1"/>
    </source>
</evidence>
<dbReference type="Pfam" id="PF00567">
    <property type="entry name" value="TUDOR"/>
    <property type="match status" value="1"/>
</dbReference>
<comment type="caution">
    <text evidence="3">The sequence shown here is derived from an EMBL/GenBank/DDBJ whole genome shotgun (WGS) entry which is preliminary data.</text>
</comment>
<feature type="region of interest" description="Disordered" evidence="1">
    <location>
        <begin position="440"/>
        <end position="477"/>
    </location>
</feature>
<dbReference type="InterPro" id="IPR002999">
    <property type="entry name" value="Tudor"/>
</dbReference>
<dbReference type="Proteomes" id="UP001432322">
    <property type="component" value="Unassembled WGS sequence"/>
</dbReference>
<accession>A0AAV5W316</accession>
<gene>
    <name evidence="3" type="ORF">PFISCL1PPCAC_17626</name>
</gene>
<reference evidence="3" key="1">
    <citation type="submission" date="2023-10" db="EMBL/GenBank/DDBJ databases">
        <title>Genome assembly of Pristionchus species.</title>
        <authorList>
            <person name="Yoshida K."/>
            <person name="Sommer R.J."/>
        </authorList>
    </citation>
    <scope>NUCLEOTIDE SEQUENCE</scope>
    <source>
        <strain evidence="3">RS5133</strain>
    </source>
</reference>
<feature type="region of interest" description="Disordered" evidence="1">
    <location>
        <begin position="608"/>
        <end position="656"/>
    </location>
</feature>
<feature type="region of interest" description="Disordered" evidence="1">
    <location>
        <begin position="731"/>
        <end position="763"/>
    </location>
</feature>
<protein>
    <recommendedName>
        <fullName evidence="2">Tudor domain-containing protein</fullName>
    </recommendedName>
</protein>
<feature type="compositionally biased region" description="Basic and acidic residues" evidence="1">
    <location>
        <begin position="360"/>
        <end position="403"/>
    </location>
</feature>
<feature type="non-terminal residue" evidence="3">
    <location>
        <position position="1"/>
    </location>
</feature>
<feature type="compositionally biased region" description="Polar residues" evidence="1">
    <location>
        <begin position="189"/>
        <end position="199"/>
    </location>
</feature>
<proteinExistence type="predicted"/>
<feature type="compositionally biased region" description="Basic and acidic residues" evidence="1">
    <location>
        <begin position="261"/>
        <end position="288"/>
    </location>
</feature>
<feature type="compositionally biased region" description="Gly residues" evidence="1">
    <location>
        <begin position="102"/>
        <end position="120"/>
    </location>
</feature>
<sequence length="992" mass="110633">SIFRMSDPMVLRDAQAGILHACVMMAEKEGGSRQALDTKWRSTNGTSLQSMLTDFKATLQDFAQWYPDKFYSQNGRLMGVKTEETAHIREQMELSVPKNGRGRGGARGGRGGGNRGGYQNTGGSFAARGARGGGFARSAASNAPYSSGFGGGGSSRGGGFGGASSGFGAPSGGGGGGYGRSTRDDDTGFSMSRSTSGFASTYVDFEETTTRGGSEYARSSSNNYDDRSDPFGDRGGGGGGGGYDRGRNDNDDYGRNYSNSRYDDGRDNRRTPDDDWNRRRADDSHYDSYRGGSDTQRHRYDDGRDYDTRGYSRDDDREYRNHDDDRYRDDYNDDYRSHSRDQRQEYGSDSGRRAGGGHYDGYDDGRRARSPDRYDDDRQNDAYSNQHDDRRRDDQETRDEQPRRAFPSAMGGGGGGRIGADEFGRALPYVRAGGGSVFEPVEIRESSSTGQQRGERRNEPEDPYNAKEACLPTSSTMKPPPGFENVAHSMRAPPGLVYAVEAPPGLVRLPRRVTPSERESENDPNEVRIEEVALLVFDTLMQHGGEAIKASDLIGQVLTTCERDLAPVVRHNGGIMHVLDTVSRRNDRMEFLTNELGDDVIVLKEPHREQARRKARENPRKPIDLDIDPEDSASQVSYKSATTSFRAPPAEQSRASVAPVESEIKFADELWQKVRNQGTYYSGEGGYGARMVNIEFRKMNPTQLSKFTSRFPDYFSTHLADSPDQHMLYSIGSTSPSGVRGGGGAPPAAGGSTTSASRGSGRDEMAAAALMRHDREGSLRPRPFSFFHRRNDPEVGWPSHTNYRMRENVTLTAFIDYYEYYVQTEKDKQTVADLQDRLYNDHARLLDSTCDFSQWRTGDVGCYIEPETRTAFRVTVIEVQTEKGKLRVQAADLGWKKPVDHKDMTPLLEKYEGFAYCFPCALEEFEPEDDDELIDMKRWLIKQKEKPIVIEPVAKKSDGTLVASFSFEVYDQVKRYPQELYTRGFASPRHFD</sequence>
<feature type="region of interest" description="Disordered" evidence="1">
    <location>
        <begin position="96"/>
        <end position="125"/>
    </location>
</feature>
<feature type="compositionally biased region" description="Low complexity" evidence="1">
    <location>
        <begin position="746"/>
        <end position="759"/>
    </location>
</feature>
<feature type="domain" description="Tudor" evidence="2">
    <location>
        <begin position="806"/>
        <end position="923"/>
    </location>
</feature>
<dbReference type="AlphaFoldDB" id="A0AAV5W316"/>